<dbReference type="GeneID" id="78289558"/>
<keyword evidence="2" id="KW-1185">Reference proteome</keyword>
<evidence type="ECO:0000313" key="1">
    <source>
        <dbReference type="EMBL" id="SET86292.1"/>
    </source>
</evidence>
<evidence type="ECO:0000313" key="2">
    <source>
        <dbReference type="Proteomes" id="UP000198558"/>
    </source>
</evidence>
<dbReference type="OrthoDB" id="1986024at2"/>
<accession>A0A1I0HQJ4</accession>
<dbReference type="Proteomes" id="UP000198558">
    <property type="component" value="Unassembled WGS sequence"/>
</dbReference>
<dbReference type="AlphaFoldDB" id="A0A1I0HQJ4"/>
<protein>
    <submittedName>
        <fullName evidence="1">Uncharacterized protein</fullName>
    </submittedName>
</protein>
<dbReference type="RefSeq" id="WP_092356767.1">
    <property type="nucleotide sequence ID" value="NZ_CANTIP010000004.1"/>
</dbReference>
<reference evidence="2" key="1">
    <citation type="submission" date="2016-10" db="EMBL/GenBank/DDBJ databases">
        <authorList>
            <person name="Varghese N."/>
            <person name="Submissions S."/>
        </authorList>
    </citation>
    <scope>NUCLEOTIDE SEQUENCE [LARGE SCALE GENOMIC DNA]</scope>
    <source>
        <strain evidence="2">DSM 1551</strain>
    </source>
</reference>
<dbReference type="EMBL" id="FOIN01000058">
    <property type="protein sequence ID" value="SET86292.1"/>
    <property type="molecule type" value="Genomic_DNA"/>
</dbReference>
<name>A0A1I0HQJ4_9FIRM</name>
<gene>
    <name evidence="1" type="ORF">SAMN04489758_1585</name>
</gene>
<organism evidence="1 2">
    <name type="scientific">Thomasclavelia cocleata</name>
    <dbReference type="NCBI Taxonomy" id="69824"/>
    <lineage>
        <taxon>Bacteria</taxon>
        <taxon>Bacillati</taxon>
        <taxon>Bacillota</taxon>
        <taxon>Erysipelotrichia</taxon>
        <taxon>Erysipelotrichales</taxon>
        <taxon>Coprobacillaceae</taxon>
        <taxon>Thomasclavelia</taxon>
    </lineage>
</organism>
<sequence length="90" mass="10961">MVDKELMKLAESMQQLYEQAFMFYFPIVEELCNRNDVSQKELEYELDGMLSFCQSEDILSLFKRLCRKFYKQYPETVASYIMTYKELYDE</sequence>
<proteinExistence type="predicted"/>